<evidence type="ECO:0000256" key="5">
    <source>
        <dbReference type="PROSITE-ProRule" id="PRU00221"/>
    </source>
</evidence>
<dbReference type="Gene3D" id="2.130.10.10">
    <property type="entry name" value="YVTN repeat-like/Quinoprotein amine dehydrogenase"/>
    <property type="match status" value="1"/>
</dbReference>
<dbReference type="InterPro" id="IPR015943">
    <property type="entry name" value="WD40/YVTN_repeat-like_dom_sf"/>
</dbReference>
<dbReference type="PROSITE" id="PS50082">
    <property type="entry name" value="WD_REPEATS_2"/>
    <property type="match status" value="2"/>
</dbReference>
<evidence type="ECO:0000256" key="1">
    <source>
        <dbReference type="ARBA" id="ARBA00004123"/>
    </source>
</evidence>
<dbReference type="SUPFAM" id="SSF50978">
    <property type="entry name" value="WD40 repeat-like"/>
    <property type="match status" value="1"/>
</dbReference>
<dbReference type="InterPro" id="IPR039241">
    <property type="entry name" value="Rrp9-like"/>
</dbReference>
<dbReference type="Proteomes" id="UP000039865">
    <property type="component" value="Unassembled WGS sequence"/>
</dbReference>
<keyword evidence="2 5" id="KW-0853">WD repeat</keyword>
<evidence type="ECO:0000256" key="6">
    <source>
        <dbReference type="SAM" id="MobiDB-lite"/>
    </source>
</evidence>
<evidence type="ECO:0000313" key="7">
    <source>
        <dbReference type="EMBL" id="CDW76504.1"/>
    </source>
</evidence>
<dbReference type="PROSITE" id="PS50294">
    <property type="entry name" value="WD_REPEATS_REGION"/>
    <property type="match status" value="2"/>
</dbReference>
<dbReference type="Pfam" id="PF00400">
    <property type="entry name" value="WD40"/>
    <property type="match status" value="4"/>
</dbReference>
<protein>
    <submittedName>
        <fullName evidence="7">U3 small nucleolar rna-interacting protein 2</fullName>
    </submittedName>
</protein>
<dbReference type="AlphaFoldDB" id="A0A078A2P0"/>
<organism evidence="7 8">
    <name type="scientific">Stylonychia lemnae</name>
    <name type="common">Ciliate</name>
    <dbReference type="NCBI Taxonomy" id="5949"/>
    <lineage>
        <taxon>Eukaryota</taxon>
        <taxon>Sar</taxon>
        <taxon>Alveolata</taxon>
        <taxon>Ciliophora</taxon>
        <taxon>Intramacronucleata</taxon>
        <taxon>Spirotrichea</taxon>
        <taxon>Stichotrichia</taxon>
        <taxon>Sporadotrichida</taxon>
        <taxon>Oxytrichidae</taxon>
        <taxon>Stylonychinae</taxon>
        <taxon>Stylonychia</taxon>
    </lineage>
</organism>
<evidence type="ECO:0000313" key="8">
    <source>
        <dbReference type="Proteomes" id="UP000039865"/>
    </source>
</evidence>
<sequence length="694" mass="80681">MSSLAKSQISKHISKIKGKQGAGKARTLLQGKGQKNGNKIGEATAKKMMQKASNKKEKKRSKAMEEEIDSDIADDIEMDEEEEQTLNKKSNAIANDQFFMQPTEDQNETVEERKLRMTKQLLQELQAPDSKHNDFFETLQTKGDAEAEIFEAEDDILTRRLKYQILEKKGKLFYNIANDYAGSGEFDRVFLKGHKKAITAMEWSTDNKSLFTASKDCSLIQWDLESQKKLFFKGEKHNRAIQGHFDEPLCMAVSPNGKYLVSGGKDRVVRIWDIHNQQQIQTFIGHRDSITNDQFYTVSNDRSLKVWNIREMAYMDSHYGHQSDILGLDAYSQDRLLSCGLDRQVIFWKINEDSELLYRNEKHTVDTINVINNQFFVTGSSDNCLDLWIMNKKKPIFTLDKPHTDDSWVLSTANVRNSDLLCSGSYDGQLVLYKFNKEEKKLEIIRREIGLNGCLNSIKFSNVRSNKFNEVMIAVSHSKEERFGRWHVQPKVKDGITILRKKLEIKVEDFPGGCFIYYDYQGHINSVERFHQTLKKEVKEVDFSKLKEMTIIYDDAFNLMDARSYRCAFGFLLEQKDQDLIDKFTKIGYQWIVLPRSKALYGSFPYRNQTSLTFGSQRFLPSCIQYIYRNQRAMKTVAQNIDQTCGTIEMKIGNLLHYYLLTENQDKFYLTTKESSFVKNFTKYTNLYYTKKNN</sequence>
<feature type="compositionally biased region" description="Low complexity" evidence="6">
    <location>
        <begin position="1"/>
        <end position="11"/>
    </location>
</feature>
<dbReference type="OrthoDB" id="6252103at2759"/>
<feature type="compositionally biased region" description="Low complexity" evidence="6">
    <location>
        <begin position="28"/>
        <end position="39"/>
    </location>
</feature>
<comment type="subcellular location">
    <subcellularLocation>
        <location evidence="1">Nucleus</location>
    </subcellularLocation>
</comment>
<evidence type="ECO:0000256" key="2">
    <source>
        <dbReference type="ARBA" id="ARBA00022574"/>
    </source>
</evidence>
<evidence type="ECO:0000256" key="4">
    <source>
        <dbReference type="ARBA" id="ARBA00023242"/>
    </source>
</evidence>
<dbReference type="PROSITE" id="PS00678">
    <property type="entry name" value="WD_REPEATS_1"/>
    <property type="match status" value="1"/>
</dbReference>
<dbReference type="CDD" id="cd00200">
    <property type="entry name" value="WD40"/>
    <property type="match status" value="1"/>
</dbReference>
<feature type="region of interest" description="Disordered" evidence="6">
    <location>
        <begin position="1"/>
        <end position="86"/>
    </location>
</feature>
<keyword evidence="4" id="KW-0539">Nucleus</keyword>
<accession>A0A078A2P0</accession>
<proteinExistence type="predicted"/>
<keyword evidence="3" id="KW-0677">Repeat</keyword>
<feature type="compositionally biased region" description="Acidic residues" evidence="6">
    <location>
        <begin position="66"/>
        <end position="84"/>
    </location>
</feature>
<gene>
    <name evidence="7" type="primary">Contig15385.g16398</name>
    <name evidence="7" type="ORF">STYLEM_5492</name>
</gene>
<dbReference type="PANTHER" id="PTHR19865:SF0">
    <property type="entry name" value="U3 SMALL NUCLEOLAR RNA-INTERACTING PROTEIN 2"/>
    <property type="match status" value="1"/>
</dbReference>
<keyword evidence="8" id="KW-1185">Reference proteome</keyword>
<dbReference type="InterPro" id="IPR019775">
    <property type="entry name" value="WD40_repeat_CS"/>
</dbReference>
<dbReference type="EMBL" id="CCKQ01005325">
    <property type="protein sequence ID" value="CDW76504.1"/>
    <property type="molecule type" value="Genomic_DNA"/>
</dbReference>
<dbReference type="GO" id="GO:0034511">
    <property type="term" value="F:U3 snoRNA binding"/>
    <property type="evidence" value="ECO:0007669"/>
    <property type="project" value="InterPro"/>
</dbReference>
<name>A0A078A2P0_STYLE</name>
<dbReference type="PANTHER" id="PTHR19865">
    <property type="entry name" value="U3 SMALL NUCLEOLAR RNA INTERACTING PROTEIN 2"/>
    <property type="match status" value="1"/>
</dbReference>
<dbReference type="InterPro" id="IPR001680">
    <property type="entry name" value="WD40_rpt"/>
</dbReference>
<evidence type="ECO:0000256" key="3">
    <source>
        <dbReference type="ARBA" id="ARBA00022737"/>
    </source>
</evidence>
<feature type="repeat" description="WD" evidence="5">
    <location>
        <begin position="241"/>
        <end position="282"/>
    </location>
</feature>
<feature type="repeat" description="WD" evidence="5">
    <location>
        <begin position="191"/>
        <end position="232"/>
    </location>
</feature>
<reference evidence="7 8" key="1">
    <citation type="submission" date="2014-06" db="EMBL/GenBank/DDBJ databases">
        <authorList>
            <person name="Swart Estienne"/>
        </authorList>
    </citation>
    <scope>NUCLEOTIDE SEQUENCE [LARGE SCALE GENOMIC DNA]</scope>
    <source>
        <strain evidence="7 8">130c</strain>
    </source>
</reference>
<dbReference type="SMART" id="SM00320">
    <property type="entry name" value="WD40"/>
    <property type="match status" value="6"/>
</dbReference>
<dbReference type="GO" id="GO:0032040">
    <property type="term" value="C:small-subunit processome"/>
    <property type="evidence" value="ECO:0007669"/>
    <property type="project" value="TreeGrafter"/>
</dbReference>
<dbReference type="InParanoid" id="A0A078A2P0"/>
<dbReference type="InterPro" id="IPR036322">
    <property type="entry name" value="WD40_repeat_dom_sf"/>
</dbReference>